<evidence type="ECO:0000313" key="1">
    <source>
        <dbReference type="EMBL" id="MBC2693215.1"/>
    </source>
</evidence>
<reference evidence="1 2" key="1">
    <citation type="submission" date="2020-08" db="EMBL/GenBank/DDBJ databases">
        <title>Pseudomonas sp. nov.</title>
        <authorList>
            <person name="Gieschler S."/>
            <person name="Fiedler G."/>
            <person name="Brinks E."/>
            <person name="Boehnlein C."/>
            <person name="Franz C.M.A.P."/>
            <person name="Kabisch J."/>
        </authorList>
    </citation>
    <scope>NUCLEOTIDE SEQUENCE [LARGE SCALE GENOMIC DNA]</scope>
    <source>
        <strain evidence="1 2">MBT-1</strain>
    </source>
</reference>
<dbReference type="AlphaFoldDB" id="A0A7X1GJA0"/>
<dbReference type="Proteomes" id="UP000526003">
    <property type="component" value="Unassembled WGS sequence"/>
</dbReference>
<sequence>MSDEIFTKFEARVTVEGPFSSDGTIYDPKSLLEVALQHALVSMPAEAVSKLVADVTTSMLHSLSCKRRRNGEVVRLEDQDPDGYNGLYLIAAGRGDPTDCVLCGNCLCNEWPTLLELSPAGVQTGDYAYHVSECQMLDPSGQDQRALETLGRSVLSSIREALNSDDSGDLQKPGGDVQHLFIQDEIPPQAR</sequence>
<dbReference type="RefSeq" id="WP_185819124.1">
    <property type="nucleotide sequence ID" value="NZ_JACMYG010000042.1"/>
</dbReference>
<keyword evidence="2" id="KW-1185">Reference proteome</keyword>
<evidence type="ECO:0000313" key="2">
    <source>
        <dbReference type="Proteomes" id="UP000526003"/>
    </source>
</evidence>
<organism evidence="1 2">
    <name type="scientific">Pseudomonas kielensis</name>
    <dbReference type="NCBI Taxonomy" id="2762577"/>
    <lineage>
        <taxon>Bacteria</taxon>
        <taxon>Pseudomonadati</taxon>
        <taxon>Pseudomonadota</taxon>
        <taxon>Gammaproteobacteria</taxon>
        <taxon>Pseudomonadales</taxon>
        <taxon>Pseudomonadaceae</taxon>
        <taxon>Pseudomonas</taxon>
    </lineage>
</organism>
<gene>
    <name evidence="1" type="ORF">H7995_25840</name>
</gene>
<dbReference type="EMBL" id="JACMYG010000042">
    <property type="protein sequence ID" value="MBC2693215.1"/>
    <property type="molecule type" value="Genomic_DNA"/>
</dbReference>
<accession>A0A7X1GJA0</accession>
<proteinExistence type="predicted"/>
<protein>
    <submittedName>
        <fullName evidence="1">Uncharacterized protein</fullName>
    </submittedName>
</protein>
<comment type="caution">
    <text evidence="1">The sequence shown here is derived from an EMBL/GenBank/DDBJ whole genome shotgun (WGS) entry which is preliminary data.</text>
</comment>
<name>A0A7X1GJA0_9PSED</name>